<dbReference type="InterPro" id="IPR004821">
    <property type="entry name" value="Cyt_trans-like"/>
</dbReference>
<name>A0A0S8JX70_UNCW3</name>
<dbReference type="HAMAP" id="MF_00244">
    <property type="entry name" value="NaMN_adenylyltr"/>
    <property type="match status" value="1"/>
</dbReference>
<dbReference type="Pfam" id="PF01467">
    <property type="entry name" value="CTP_transf_like"/>
    <property type="match status" value="1"/>
</dbReference>
<evidence type="ECO:0000256" key="5">
    <source>
        <dbReference type="ARBA" id="ARBA00022695"/>
    </source>
</evidence>
<evidence type="ECO:0000313" key="12">
    <source>
        <dbReference type="EMBL" id="KPL14388.1"/>
    </source>
</evidence>
<dbReference type="GO" id="GO:0005524">
    <property type="term" value="F:ATP binding"/>
    <property type="evidence" value="ECO:0007669"/>
    <property type="project" value="UniProtKB-KW"/>
</dbReference>
<evidence type="ECO:0000256" key="8">
    <source>
        <dbReference type="ARBA" id="ARBA00023027"/>
    </source>
</evidence>
<evidence type="ECO:0000256" key="1">
    <source>
        <dbReference type="ARBA" id="ARBA00002324"/>
    </source>
</evidence>
<dbReference type="NCBIfam" id="TIGR00125">
    <property type="entry name" value="cyt_tran_rel"/>
    <property type="match status" value="1"/>
</dbReference>
<evidence type="ECO:0000256" key="10">
    <source>
        <dbReference type="HAMAP-Rule" id="MF_00244"/>
    </source>
</evidence>
<comment type="catalytic activity">
    <reaction evidence="9 10">
        <text>nicotinate beta-D-ribonucleotide + ATP + H(+) = deamido-NAD(+) + diphosphate</text>
        <dbReference type="Rhea" id="RHEA:22860"/>
        <dbReference type="ChEBI" id="CHEBI:15378"/>
        <dbReference type="ChEBI" id="CHEBI:30616"/>
        <dbReference type="ChEBI" id="CHEBI:33019"/>
        <dbReference type="ChEBI" id="CHEBI:57502"/>
        <dbReference type="ChEBI" id="CHEBI:58437"/>
        <dbReference type="EC" id="2.7.7.18"/>
    </reaction>
</comment>
<evidence type="ECO:0000256" key="2">
    <source>
        <dbReference type="ARBA" id="ARBA00005019"/>
    </source>
</evidence>
<evidence type="ECO:0000256" key="9">
    <source>
        <dbReference type="ARBA" id="ARBA00048721"/>
    </source>
</evidence>
<organism evidence="12 13">
    <name type="scientific">candidate division WOR_3 bacterium SM1_77</name>
    <dbReference type="NCBI Taxonomy" id="1703778"/>
    <lineage>
        <taxon>Bacteria</taxon>
        <taxon>Bacteria division WOR-3</taxon>
    </lineage>
</organism>
<keyword evidence="8 10" id="KW-0520">NAD</keyword>
<evidence type="ECO:0000256" key="6">
    <source>
        <dbReference type="ARBA" id="ARBA00022741"/>
    </source>
</evidence>
<dbReference type="EMBL" id="LJVE01000051">
    <property type="protein sequence ID" value="KPL14388.1"/>
    <property type="molecule type" value="Genomic_DNA"/>
</dbReference>
<dbReference type="PATRIC" id="fig|1703778.3.peg.360"/>
<keyword evidence="7 10" id="KW-0067">ATP-binding</keyword>
<dbReference type="PANTHER" id="PTHR39321:SF3">
    <property type="entry name" value="PHOSPHOPANTETHEINE ADENYLYLTRANSFERASE"/>
    <property type="match status" value="1"/>
</dbReference>
<dbReference type="Gene3D" id="3.40.50.620">
    <property type="entry name" value="HUPs"/>
    <property type="match status" value="1"/>
</dbReference>
<dbReference type="NCBIfam" id="NF000840">
    <property type="entry name" value="PRK00071.1-3"/>
    <property type="match status" value="1"/>
</dbReference>
<evidence type="ECO:0000259" key="11">
    <source>
        <dbReference type="Pfam" id="PF01467"/>
    </source>
</evidence>
<comment type="similarity">
    <text evidence="10">Belongs to the NadD family.</text>
</comment>
<evidence type="ECO:0000256" key="7">
    <source>
        <dbReference type="ARBA" id="ARBA00022840"/>
    </source>
</evidence>
<proteinExistence type="inferred from homology"/>
<keyword evidence="3 10" id="KW-0662">Pyridine nucleotide biosynthesis</keyword>
<dbReference type="CDD" id="cd02165">
    <property type="entry name" value="NMNAT"/>
    <property type="match status" value="1"/>
</dbReference>
<dbReference type="Proteomes" id="UP000050975">
    <property type="component" value="Unassembled WGS sequence"/>
</dbReference>
<sequence>MRVGVFGGLFDPPHIGHLIIAQHVSEEFHLERMLFVPAGNPPHKHHYSPYGTRYAMTELAIAGNEKFIISDIEKEMPDKTYTIEVIKALHGQAGVELYLIIGSDQWLEIETWKDPEALFKECRIVVVRRPDYEISKDSKFYDRIMTSTAPLIDISSTMIRARIQKNFSVLYLVTESVQEYITQNNLYKI</sequence>
<gene>
    <name evidence="10" type="primary">nadD</name>
    <name evidence="12" type="ORF">AMJ74_03445</name>
</gene>
<evidence type="ECO:0000313" key="13">
    <source>
        <dbReference type="Proteomes" id="UP000050975"/>
    </source>
</evidence>
<keyword evidence="5 10" id="KW-0548">Nucleotidyltransferase</keyword>
<keyword evidence="4 10" id="KW-0808">Transferase</keyword>
<dbReference type="GO" id="GO:0004515">
    <property type="term" value="F:nicotinate-nucleotide adenylyltransferase activity"/>
    <property type="evidence" value="ECO:0007669"/>
    <property type="project" value="UniProtKB-UniRule"/>
</dbReference>
<feature type="domain" description="Cytidyltransferase-like" evidence="11">
    <location>
        <begin position="5"/>
        <end position="162"/>
    </location>
</feature>
<dbReference type="GO" id="GO:0009435">
    <property type="term" value="P:NAD+ biosynthetic process"/>
    <property type="evidence" value="ECO:0007669"/>
    <property type="project" value="UniProtKB-UniRule"/>
</dbReference>
<evidence type="ECO:0000256" key="3">
    <source>
        <dbReference type="ARBA" id="ARBA00022642"/>
    </source>
</evidence>
<comment type="function">
    <text evidence="1 10">Catalyzes the reversible adenylation of nicotinate mononucleotide (NaMN) to nicotinic acid adenine dinucleotide (NaAD).</text>
</comment>
<reference evidence="12 13" key="1">
    <citation type="journal article" date="2015" name="Microbiome">
        <title>Genomic resolution of linkages in carbon, nitrogen, and sulfur cycling among widespread estuary sediment bacteria.</title>
        <authorList>
            <person name="Baker B.J."/>
            <person name="Lazar C.S."/>
            <person name="Teske A.P."/>
            <person name="Dick G.J."/>
        </authorList>
    </citation>
    <scope>NUCLEOTIDE SEQUENCE [LARGE SCALE GENOMIC DNA]</scope>
    <source>
        <strain evidence="12">SM1_77</strain>
    </source>
</reference>
<dbReference type="PANTHER" id="PTHR39321">
    <property type="entry name" value="NICOTINATE-NUCLEOTIDE ADENYLYLTRANSFERASE-RELATED"/>
    <property type="match status" value="1"/>
</dbReference>
<comment type="caution">
    <text evidence="12">The sequence shown here is derived from an EMBL/GenBank/DDBJ whole genome shotgun (WGS) entry which is preliminary data.</text>
</comment>
<dbReference type="SUPFAM" id="SSF52374">
    <property type="entry name" value="Nucleotidylyl transferase"/>
    <property type="match status" value="1"/>
</dbReference>
<evidence type="ECO:0000256" key="4">
    <source>
        <dbReference type="ARBA" id="ARBA00022679"/>
    </source>
</evidence>
<protein>
    <recommendedName>
        <fullName evidence="10">Probable nicotinate-nucleotide adenylyltransferase</fullName>
        <ecNumber evidence="10">2.7.7.18</ecNumber>
    </recommendedName>
    <alternativeName>
        <fullName evidence="10">Deamido-NAD(+) diphosphorylase</fullName>
    </alternativeName>
    <alternativeName>
        <fullName evidence="10">Deamido-NAD(+) pyrophosphorylase</fullName>
    </alternativeName>
    <alternativeName>
        <fullName evidence="10">Nicotinate mononucleotide adenylyltransferase</fullName>
        <shortName evidence="10">NaMN adenylyltransferase</shortName>
    </alternativeName>
</protein>
<keyword evidence="6 10" id="KW-0547">Nucleotide-binding</keyword>
<accession>A0A0S8JX70</accession>
<dbReference type="AlphaFoldDB" id="A0A0S8JX70"/>
<dbReference type="InterPro" id="IPR014729">
    <property type="entry name" value="Rossmann-like_a/b/a_fold"/>
</dbReference>
<dbReference type="InterPro" id="IPR005248">
    <property type="entry name" value="NadD/NMNAT"/>
</dbReference>
<dbReference type="UniPathway" id="UPA00253">
    <property type="reaction ID" value="UER00332"/>
</dbReference>
<comment type="pathway">
    <text evidence="2 10">Cofactor biosynthesis; NAD(+) biosynthesis; deamido-NAD(+) from nicotinate D-ribonucleotide: step 1/1.</text>
</comment>
<dbReference type="NCBIfam" id="TIGR00482">
    <property type="entry name" value="nicotinate (nicotinamide) nucleotide adenylyltransferase"/>
    <property type="match status" value="1"/>
</dbReference>
<dbReference type="EC" id="2.7.7.18" evidence="10"/>